<organism evidence="2">
    <name type="scientific">Candidatus Atribacter allofermentans</name>
    <dbReference type="NCBI Taxonomy" id="1852833"/>
    <lineage>
        <taxon>Bacteria</taxon>
        <taxon>Pseudomonadati</taxon>
        <taxon>Atribacterota</taxon>
        <taxon>Atribacteria</taxon>
        <taxon>Atribacterales</taxon>
        <taxon>Atribacteraceae</taxon>
        <taxon>Atribacter</taxon>
    </lineage>
</organism>
<dbReference type="AlphaFoldDB" id="A0A1V5STN7"/>
<sequence length="56" mass="6517">MRMIITMISIVIIVPILFIKLARDYPQSSFFRNFIWIVILILIFIFLSAIGGKKSD</sequence>
<reference evidence="2" key="1">
    <citation type="submission" date="2017-02" db="EMBL/GenBank/DDBJ databases">
        <title>Delving into the versatile metabolic prowess of the omnipresent phylum Bacteroidetes.</title>
        <authorList>
            <person name="Nobu M.K."/>
            <person name="Mei R."/>
            <person name="Narihiro T."/>
            <person name="Kuroda K."/>
            <person name="Liu W.-T."/>
        </authorList>
    </citation>
    <scope>NUCLEOTIDE SEQUENCE</scope>
    <source>
        <strain evidence="2">ADurb.Bin276</strain>
    </source>
</reference>
<proteinExistence type="predicted"/>
<keyword evidence="1" id="KW-0472">Membrane</keyword>
<keyword evidence="1" id="KW-0812">Transmembrane</keyword>
<accession>A0A1V5STN7</accession>
<protein>
    <submittedName>
        <fullName evidence="2">Uncharacterized protein</fullName>
    </submittedName>
</protein>
<comment type="caution">
    <text evidence="2">The sequence shown here is derived from an EMBL/GenBank/DDBJ whole genome shotgun (WGS) entry which is preliminary data.</text>
</comment>
<feature type="transmembrane region" description="Helical" evidence="1">
    <location>
        <begin position="34"/>
        <end position="52"/>
    </location>
</feature>
<name>A0A1V5STN7_9BACT</name>
<dbReference type="Proteomes" id="UP000485569">
    <property type="component" value="Unassembled WGS sequence"/>
</dbReference>
<gene>
    <name evidence="2" type="ORF">BWY41_01199</name>
</gene>
<dbReference type="EMBL" id="MWBQ01000085">
    <property type="protein sequence ID" value="OQA57875.1"/>
    <property type="molecule type" value="Genomic_DNA"/>
</dbReference>
<keyword evidence="1" id="KW-1133">Transmembrane helix</keyword>
<evidence type="ECO:0000313" key="2">
    <source>
        <dbReference type="EMBL" id="OQA57875.1"/>
    </source>
</evidence>
<evidence type="ECO:0000256" key="1">
    <source>
        <dbReference type="SAM" id="Phobius"/>
    </source>
</evidence>